<sequence>MTDHNPLVWLKNNVSLNPRLMIWALVLQPSHYTVVHRSGKTHKNIDALSC</sequence>
<name>A0A087UQ89_STEMI</name>
<accession>A0A087UQ89</accession>
<evidence type="ECO:0000313" key="2">
    <source>
        <dbReference type="Proteomes" id="UP000054359"/>
    </source>
</evidence>
<reference evidence="1 2" key="1">
    <citation type="submission" date="2013-11" db="EMBL/GenBank/DDBJ databases">
        <title>Genome sequencing of Stegodyphus mimosarum.</title>
        <authorList>
            <person name="Bechsgaard J."/>
        </authorList>
    </citation>
    <scope>NUCLEOTIDE SEQUENCE [LARGE SCALE GENOMIC DNA]</scope>
</reference>
<gene>
    <name evidence="1" type="ORF">X975_06035</name>
</gene>
<organism evidence="1 2">
    <name type="scientific">Stegodyphus mimosarum</name>
    <name type="common">African social velvet spider</name>
    <dbReference type="NCBI Taxonomy" id="407821"/>
    <lineage>
        <taxon>Eukaryota</taxon>
        <taxon>Metazoa</taxon>
        <taxon>Ecdysozoa</taxon>
        <taxon>Arthropoda</taxon>
        <taxon>Chelicerata</taxon>
        <taxon>Arachnida</taxon>
        <taxon>Araneae</taxon>
        <taxon>Araneomorphae</taxon>
        <taxon>Entelegynae</taxon>
        <taxon>Eresoidea</taxon>
        <taxon>Eresidae</taxon>
        <taxon>Stegodyphus</taxon>
    </lineage>
</organism>
<keyword evidence="2" id="KW-1185">Reference proteome</keyword>
<proteinExistence type="predicted"/>
<dbReference type="OrthoDB" id="118243at2759"/>
<evidence type="ECO:0000313" key="1">
    <source>
        <dbReference type="EMBL" id="KFM79528.1"/>
    </source>
</evidence>
<dbReference type="AlphaFoldDB" id="A0A087UQ89"/>
<dbReference type="Proteomes" id="UP000054359">
    <property type="component" value="Unassembled WGS sequence"/>
</dbReference>
<feature type="non-terminal residue" evidence="1">
    <location>
        <position position="50"/>
    </location>
</feature>
<protein>
    <submittedName>
        <fullName evidence="1">Uncharacterized protein</fullName>
    </submittedName>
</protein>
<dbReference type="EMBL" id="KK120999">
    <property type="protein sequence ID" value="KFM79528.1"/>
    <property type="molecule type" value="Genomic_DNA"/>
</dbReference>